<evidence type="ECO:0000313" key="1">
    <source>
        <dbReference type="EMBL" id="KIH65435.1"/>
    </source>
</evidence>
<protein>
    <submittedName>
        <fullName evidence="1">Uncharacterized protein</fullName>
    </submittedName>
</protein>
<keyword evidence="2" id="KW-1185">Reference proteome</keyword>
<dbReference type="AlphaFoldDB" id="A0A0C2GVI9"/>
<dbReference type="Proteomes" id="UP000054047">
    <property type="component" value="Unassembled WGS sequence"/>
</dbReference>
<name>A0A0C2GVI9_9BILA</name>
<dbReference type="EMBL" id="KN727557">
    <property type="protein sequence ID" value="KIH65435.1"/>
    <property type="molecule type" value="Genomic_DNA"/>
</dbReference>
<accession>A0A0C2GVI9</accession>
<gene>
    <name evidence="1" type="ORF">ANCDUO_04242</name>
</gene>
<sequence>MNLNLVAIHITKIITSAHQSTEAFLKNAI</sequence>
<reference evidence="1 2" key="1">
    <citation type="submission" date="2013-12" db="EMBL/GenBank/DDBJ databases">
        <title>Draft genome of the parsitic nematode Ancylostoma duodenale.</title>
        <authorList>
            <person name="Mitreva M."/>
        </authorList>
    </citation>
    <scope>NUCLEOTIDE SEQUENCE [LARGE SCALE GENOMIC DNA]</scope>
    <source>
        <strain evidence="1 2">Zhejiang</strain>
    </source>
</reference>
<proteinExistence type="predicted"/>
<evidence type="ECO:0000313" key="2">
    <source>
        <dbReference type="Proteomes" id="UP000054047"/>
    </source>
</evidence>
<organism evidence="1 2">
    <name type="scientific">Ancylostoma duodenale</name>
    <dbReference type="NCBI Taxonomy" id="51022"/>
    <lineage>
        <taxon>Eukaryota</taxon>
        <taxon>Metazoa</taxon>
        <taxon>Ecdysozoa</taxon>
        <taxon>Nematoda</taxon>
        <taxon>Chromadorea</taxon>
        <taxon>Rhabditida</taxon>
        <taxon>Rhabditina</taxon>
        <taxon>Rhabditomorpha</taxon>
        <taxon>Strongyloidea</taxon>
        <taxon>Ancylostomatidae</taxon>
        <taxon>Ancylostomatinae</taxon>
        <taxon>Ancylostoma</taxon>
    </lineage>
</organism>